<dbReference type="InterPro" id="IPR000683">
    <property type="entry name" value="Gfo/Idh/MocA-like_OxRdtase_N"/>
</dbReference>
<dbReference type="PANTHER" id="PTHR43708">
    <property type="entry name" value="CONSERVED EXPRESSED OXIDOREDUCTASE (EUROFUNG)"/>
    <property type="match status" value="1"/>
</dbReference>
<sequence>MEKPIVTNTGSSPKILQGAVVGCGFFALNQLEAWRALDGVEIVALCDTNETRLAETGARFGITRLYTDIEALLDAEAIDFLDIATTPPSHRILVEAAARRGVAAICQKPIAPSLADARAMVEAMTTSGRPFMIHENFRWQTPVLALKTQIAEGAIGLPFWCRISFRSGYDVYAQQPYLAKGERFIIEDLGIHLLDVARFLMGDVASLWARTQRVNETIKGEDVATIMLGHVNGTTSLIDCSYASTFERDPFPQTLIEIDGTSGSLRLTQDYKLLVMNKSSNRTLDVTPLLLDWAQKPWFNIQESVLNIQRHWVKCLQTEAEPSTNGRDNLKTFALVEAAYESASAGRIIEIS</sequence>
<dbReference type="KEGG" id="goy:GLS_c05880"/>
<protein>
    <submittedName>
        <fullName evidence="3">Oxidoreductase domain-containing protein</fullName>
    </submittedName>
</protein>
<feature type="domain" description="Gfo/Idh/MocA-like oxidoreductase N-terminal" evidence="1">
    <location>
        <begin position="19"/>
        <end position="133"/>
    </location>
</feature>
<dbReference type="PANTHER" id="PTHR43708:SF8">
    <property type="entry name" value="OXIDOREDUCTASE"/>
    <property type="match status" value="1"/>
</dbReference>
<dbReference type="SUPFAM" id="SSF51735">
    <property type="entry name" value="NAD(P)-binding Rossmann-fold domains"/>
    <property type="match status" value="1"/>
</dbReference>
<dbReference type="Proteomes" id="UP000031656">
    <property type="component" value="Chromosome"/>
</dbReference>
<dbReference type="Gene3D" id="3.40.50.720">
    <property type="entry name" value="NAD(P)-binding Rossmann-like Domain"/>
    <property type="match status" value="1"/>
</dbReference>
<dbReference type="GO" id="GO:0000166">
    <property type="term" value="F:nucleotide binding"/>
    <property type="evidence" value="ECO:0007669"/>
    <property type="project" value="InterPro"/>
</dbReference>
<organism evidence="3 4">
    <name type="scientific">Gluconobacter oxydans DSM 3504</name>
    <dbReference type="NCBI Taxonomy" id="1288313"/>
    <lineage>
        <taxon>Bacteria</taxon>
        <taxon>Pseudomonadati</taxon>
        <taxon>Pseudomonadota</taxon>
        <taxon>Alphaproteobacteria</taxon>
        <taxon>Acetobacterales</taxon>
        <taxon>Acetobacteraceae</taxon>
        <taxon>Gluconobacter</taxon>
    </lineage>
</organism>
<evidence type="ECO:0000313" key="3">
    <source>
        <dbReference type="EMBL" id="AHK70503.1"/>
    </source>
</evidence>
<dbReference type="Gene3D" id="3.30.360.10">
    <property type="entry name" value="Dihydrodipicolinate Reductase, domain 2"/>
    <property type="match status" value="1"/>
</dbReference>
<name>A0A067Z245_GLUOY</name>
<proteinExistence type="predicted"/>
<evidence type="ECO:0000259" key="1">
    <source>
        <dbReference type="Pfam" id="PF01408"/>
    </source>
</evidence>
<dbReference type="AlphaFoldDB" id="A0A067Z245"/>
<dbReference type="InterPro" id="IPR055170">
    <property type="entry name" value="GFO_IDH_MocA-like_dom"/>
</dbReference>
<dbReference type="InterPro" id="IPR051317">
    <property type="entry name" value="Gfo/Idh/MocA_oxidoreduct"/>
</dbReference>
<dbReference type="SUPFAM" id="SSF55347">
    <property type="entry name" value="Glyceraldehyde-3-phosphate dehydrogenase-like, C-terminal domain"/>
    <property type="match status" value="1"/>
</dbReference>
<dbReference type="InterPro" id="IPR036291">
    <property type="entry name" value="NAD(P)-bd_dom_sf"/>
</dbReference>
<evidence type="ECO:0000259" key="2">
    <source>
        <dbReference type="Pfam" id="PF22725"/>
    </source>
</evidence>
<accession>A0A067Z245</accession>
<reference evidence="3 4" key="1">
    <citation type="journal article" date="2015" name="Appl. Microbiol. Biotechnol.">
        <title>The consequence of an additional NADH dehydrogenase paralog on the growth of Gluconobacter oxydans DSM3504.</title>
        <authorList>
            <person name="Kostner D."/>
            <person name="Luchterhand B."/>
            <person name="Junker A."/>
            <person name="Volland S."/>
            <person name="Daniel R."/>
            <person name="Buchs J."/>
            <person name="Liebl W."/>
            <person name="Ehrenreich A."/>
        </authorList>
    </citation>
    <scope>NUCLEOTIDE SEQUENCE [LARGE SCALE GENOMIC DNA]</scope>
    <source>
        <strain evidence="3">DSM 3504</strain>
    </source>
</reference>
<evidence type="ECO:0000313" key="4">
    <source>
        <dbReference type="Proteomes" id="UP000031656"/>
    </source>
</evidence>
<feature type="domain" description="GFO/IDH/MocA-like oxidoreductase" evidence="2">
    <location>
        <begin position="144"/>
        <end position="266"/>
    </location>
</feature>
<gene>
    <name evidence="3" type="ORF">GLS_c05880</name>
</gene>
<dbReference type="Pfam" id="PF01408">
    <property type="entry name" value="GFO_IDH_MocA"/>
    <property type="match status" value="1"/>
</dbReference>
<dbReference type="HOGENOM" id="CLU_023194_1_3_5"/>
<dbReference type="EMBL" id="CP004373">
    <property type="protein sequence ID" value="AHK70503.1"/>
    <property type="molecule type" value="Genomic_DNA"/>
</dbReference>
<dbReference type="Pfam" id="PF22725">
    <property type="entry name" value="GFO_IDH_MocA_C3"/>
    <property type="match status" value="1"/>
</dbReference>